<dbReference type="Pfam" id="PF03107">
    <property type="entry name" value="C1_2"/>
    <property type="match status" value="4"/>
</dbReference>
<proteinExistence type="predicted"/>
<keyword evidence="7" id="KW-1185">Reference proteome</keyword>
<dbReference type="GO" id="GO:0008270">
    <property type="term" value="F:zinc ion binding"/>
    <property type="evidence" value="ECO:0007669"/>
    <property type="project" value="UniProtKB-KW"/>
</dbReference>
<feature type="domain" description="Zinc finger PHD-type" evidence="5">
    <location>
        <begin position="38"/>
        <end position="101"/>
    </location>
</feature>
<evidence type="ECO:0000256" key="3">
    <source>
        <dbReference type="ARBA" id="ARBA00022771"/>
    </source>
</evidence>
<dbReference type="PANTHER" id="PTHR32410">
    <property type="entry name" value="CYSTEINE/HISTIDINE-RICH C1 DOMAIN FAMILY PROTEIN"/>
    <property type="match status" value="1"/>
</dbReference>
<dbReference type="PANTHER" id="PTHR32410:SF216">
    <property type="entry name" value="PHORBOL-ESTER_DAG-TYPE DOMAIN-CONTAINING PROTEIN"/>
    <property type="match status" value="1"/>
</dbReference>
<sequence>MEEINHFSHKSHPLKLLDSETIVGASVNGGGEKSGLIGCYACEKPISGGFAYACIQCRYFLHKSCAQLPLTIDEPSLYHHHLTLTDLKNLNSRSWDCDVCRIQKKSEVFSYTFEMDDIYIFAACIDCCVTRIALKAEADAIKEEAKKKVEHEGHPKHTLSLKLRPAAIFCDACKTKDEGLFYECDNGDFWIHKTCASLAPTIYLPHHPNHELVLIYSLPEKFFNFLYYCEICKKYIHRNEWLYHCANCRFFAHIKCALHPEHSSTPRDGLSTVDEDENGLMHFPMSVAFTDPLKLLHFEKMTRDDDETTNSNHWSHPHPLILHVQPQTNSMSVCSDPIEVCHGCVRPLSLPYYTCKDGCSFSLHKYCAELPLKLQHPLHPDHSLVLINAAGHFINHKCIGCFSYGNMYLYRCETCEFYLDVNCAFLPKTIKHKSHKHPLIQVIDPDPSCNACNKYNEGISYICKPCHFILDMYCAMRSPHSLAHRYCKGHKIPLMYPPIMDHPEDFYCDICEKEMHPKLPLYYCHKCKNSFHLDCISRIDYQANMLYKGTRNVSYHKHPLTFVRRKKTPKYVCSICNQDINGYLSLECRARVCNFNICYECHENL</sequence>
<dbReference type="AlphaFoldDB" id="A0AA35ZF25"/>
<feature type="domain" description="Zinc finger PHD-type" evidence="5">
    <location>
        <begin position="169"/>
        <end position="233"/>
    </location>
</feature>
<evidence type="ECO:0000313" key="6">
    <source>
        <dbReference type="EMBL" id="CAI9290988.1"/>
    </source>
</evidence>
<feature type="domain" description="Zinc finger PHD-type" evidence="5">
    <location>
        <begin position="507"/>
        <end position="577"/>
    </location>
</feature>
<dbReference type="InterPro" id="IPR001965">
    <property type="entry name" value="Znf_PHD"/>
</dbReference>
<dbReference type="InterPro" id="IPR046349">
    <property type="entry name" value="C1-like_sf"/>
</dbReference>
<reference evidence="6" key="1">
    <citation type="submission" date="2023-04" db="EMBL/GenBank/DDBJ databases">
        <authorList>
            <person name="Vijverberg K."/>
            <person name="Xiong W."/>
            <person name="Schranz E."/>
        </authorList>
    </citation>
    <scope>NUCLEOTIDE SEQUENCE</scope>
</reference>
<dbReference type="EMBL" id="OX465082">
    <property type="protein sequence ID" value="CAI9290988.1"/>
    <property type="molecule type" value="Genomic_DNA"/>
</dbReference>
<name>A0AA35ZF25_LACSI</name>
<evidence type="ECO:0000313" key="7">
    <source>
        <dbReference type="Proteomes" id="UP001177003"/>
    </source>
</evidence>
<keyword evidence="4" id="KW-0862">Zinc</keyword>
<evidence type="ECO:0000256" key="1">
    <source>
        <dbReference type="ARBA" id="ARBA00022723"/>
    </source>
</evidence>
<evidence type="ECO:0000259" key="5">
    <source>
        <dbReference type="SMART" id="SM00249"/>
    </source>
</evidence>
<evidence type="ECO:0000256" key="2">
    <source>
        <dbReference type="ARBA" id="ARBA00022737"/>
    </source>
</evidence>
<protein>
    <recommendedName>
        <fullName evidence="5">Zinc finger PHD-type domain-containing protein</fullName>
    </recommendedName>
</protein>
<evidence type="ECO:0000256" key="4">
    <source>
        <dbReference type="ARBA" id="ARBA00022833"/>
    </source>
</evidence>
<dbReference type="Proteomes" id="UP001177003">
    <property type="component" value="Chromosome 6"/>
</dbReference>
<keyword evidence="2" id="KW-0677">Repeat</keyword>
<keyword evidence="1" id="KW-0479">Metal-binding</keyword>
<gene>
    <name evidence="6" type="ORF">LSALG_LOCUS30154</name>
</gene>
<dbReference type="SUPFAM" id="SSF57889">
    <property type="entry name" value="Cysteine-rich domain"/>
    <property type="match status" value="5"/>
</dbReference>
<dbReference type="InterPro" id="IPR053192">
    <property type="entry name" value="Vacuole_Formation_Reg"/>
</dbReference>
<accession>A0AA35ZF25</accession>
<dbReference type="SMART" id="SM00249">
    <property type="entry name" value="PHD"/>
    <property type="match status" value="3"/>
</dbReference>
<organism evidence="6 7">
    <name type="scientific">Lactuca saligna</name>
    <name type="common">Willowleaf lettuce</name>
    <dbReference type="NCBI Taxonomy" id="75948"/>
    <lineage>
        <taxon>Eukaryota</taxon>
        <taxon>Viridiplantae</taxon>
        <taxon>Streptophyta</taxon>
        <taxon>Embryophyta</taxon>
        <taxon>Tracheophyta</taxon>
        <taxon>Spermatophyta</taxon>
        <taxon>Magnoliopsida</taxon>
        <taxon>eudicotyledons</taxon>
        <taxon>Gunneridae</taxon>
        <taxon>Pentapetalae</taxon>
        <taxon>asterids</taxon>
        <taxon>campanulids</taxon>
        <taxon>Asterales</taxon>
        <taxon>Asteraceae</taxon>
        <taxon>Cichorioideae</taxon>
        <taxon>Cichorieae</taxon>
        <taxon>Lactucinae</taxon>
        <taxon>Lactuca</taxon>
    </lineage>
</organism>
<dbReference type="InterPro" id="IPR004146">
    <property type="entry name" value="DC1"/>
</dbReference>
<keyword evidence="3" id="KW-0863">Zinc-finger</keyword>